<accession>A0A9P5PNV7</accession>
<evidence type="ECO:0000259" key="2">
    <source>
        <dbReference type="Pfam" id="PF00270"/>
    </source>
</evidence>
<dbReference type="PANTHER" id="PTHR13710:SF145">
    <property type="entry name" value="ATP-DEPENDENT DNA HELICASE"/>
    <property type="match status" value="1"/>
</dbReference>
<dbReference type="Proteomes" id="UP000772434">
    <property type="component" value="Unassembled WGS sequence"/>
</dbReference>
<dbReference type="Pfam" id="PF00270">
    <property type="entry name" value="DEAD"/>
    <property type="match status" value="1"/>
</dbReference>
<reference evidence="3" key="1">
    <citation type="submission" date="2020-11" db="EMBL/GenBank/DDBJ databases">
        <authorList>
            <consortium name="DOE Joint Genome Institute"/>
            <person name="Ahrendt S."/>
            <person name="Riley R."/>
            <person name="Andreopoulos W."/>
            <person name="Labutti K."/>
            <person name="Pangilinan J."/>
            <person name="Ruiz-Duenas F.J."/>
            <person name="Barrasa J.M."/>
            <person name="Sanchez-Garcia M."/>
            <person name="Camarero S."/>
            <person name="Miyauchi S."/>
            <person name="Serrano A."/>
            <person name="Linde D."/>
            <person name="Babiker R."/>
            <person name="Drula E."/>
            <person name="Ayuso-Fernandez I."/>
            <person name="Pacheco R."/>
            <person name="Padilla G."/>
            <person name="Ferreira P."/>
            <person name="Barriuso J."/>
            <person name="Kellner H."/>
            <person name="Castanera R."/>
            <person name="Alfaro M."/>
            <person name="Ramirez L."/>
            <person name="Pisabarro A.G."/>
            <person name="Kuo A."/>
            <person name="Tritt A."/>
            <person name="Lipzen A."/>
            <person name="He G."/>
            <person name="Yan M."/>
            <person name="Ng V."/>
            <person name="Cullen D."/>
            <person name="Martin F."/>
            <person name="Rosso M.-N."/>
            <person name="Henrissat B."/>
            <person name="Hibbett D."/>
            <person name="Martinez A.T."/>
            <person name="Grigoriev I.V."/>
        </authorList>
    </citation>
    <scope>NUCLEOTIDE SEQUENCE</scope>
    <source>
        <strain evidence="3">AH 40177</strain>
    </source>
</reference>
<dbReference type="InterPro" id="IPR027417">
    <property type="entry name" value="P-loop_NTPase"/>
</dbReference>
<keyword evidence="4" id="KW-1185">Reference proteome</keyword>
<feature type="domain" description="DEAD/DEAH-box helicase" evidence="2">
    <location>
        <begin position="89"/>
        <end position="227"/>
    </location>
</feature>
<proteinExistence type="inferred from homology"/>
<dbReference type="Gene3D" id="3.40.50.300">
    <property type="entry name" value="P-loop containing nucleotide triphosphate hydrolases"/>
    <property type="match status" value="1"/>
</dbReference>
<evidence type="ECO:0000313" key="3">
    <source>
        <dbReference type="EMBL" id="KAF9069374.1"/>
    </source>
</evidence>
<gene>
    <name evidence="3" type="ORF">BDP27DRAFT_1363368</name>
</gene>
<dbReference type="GO" id="GO:0005524">
    <property type="term" value="F:ATP binding"/>
    <property type="evidence" value="ECO:0007669"/>
    <property type="project" value="InterPro"/>
</dbReference>
<dbReference type="SUPFAM" id="SSF52540">
    <property type="entry name" value="P-loop containing nucleoside triphosphate hydrolases"/>
    <property type="match status" value="1"/>
</dbReference>
<sequence>MDELPRPLELSQALDELREDNWAQLGVKYAAIEISQHVKIPLHFILSLAPNDGGNEPTNDQTLAVRLSLLAFYATRGHEIPNIFQLQAALASITRNSLIVAGTGFGKTHIMALLMLLEKSDSKNVFITVSPLKRLQVTQVASFLLKYGIHTVSINHDTPKGIDYWRENIHDGWKGQSQQGTAQHLIVTAEQLFKSPEGHLTPFALTLRNPAFRQRIARVNVDEIHFIHYYGMERFGIPPFSFCLGTLF</sequence>
<dbReference type="OrthoDB" id="10261556at2759"/>
<organism evidence="3 4">
    <name type="scientific">Rhodocollybia butyracea</name>
    <dbReference type="NCBI Taxonomy" id="206335"/>
    <lineage>
        <taxon>Eukaryota</taxon>
        <taxon>Fungi</taxon>
        <taxon>Dikarya</taxon>
        <taxon>Basidiomycota</taxon>
        <taxon>Agaricomycotina</taxon>
        <taxon>Agaricomycetes</taxon>
        <taxon>Agaricomycetidae</taxon>
        <taxon>Agaricales</taxon>
        <taxon>Marasmiineae</taxon>
        <taxon>Omphalotaceae</taxon>
        <taxon>Rhodocollybia</taxon>
    </lineage>
</organism>
<protein>
    <recommendedName>
        <fullName evidence="2">DEAD/DEAH-box helicase domain-containing protein</fullName>
    </recommendedName>
</protein>
<evidence type="ECO:0000313" key="4">
    <source>
        <dbReference type="Proteomes" id="UP000772434"/>
    </source>
</evidence>
<dbReference type="GO" id="GO:0003676">
    <property type="term" value="F:nucleic acid binding"/>
    <property type="evidence" value="ECO:0007669"/>
    <property type="project" value="InterPro"/>
</dbReference>
<dbReference type="InterPro" id="IPR011545">
    <property type="entry name" value="DEAD/DEAH_box_helicase_dom"/>
</dbReference>
<dbReference type="GO" id="GO:0005634">
    <property type="term" value="C:nucleus"/>
    <property type="evidence" value="ECO:0007669"/>
    <property type="project" value="TreeGrafter"/>
</dbReference>
<dbReference type="AlphaFoldDB" id="A0A9P5PNV7"/>
<name>A0A9P5PNV7_9AGAR</name>
<dbReference type="GO" id="GO:0005694">
    <property type="term" value="C:chromosome"/>
    <property type="evidence" value="ECO:0007669"/>
    <property type="project" value="TreeGrafter"/>
</dbReference>
<dbReference type="EMBL" id="JADNRY010000051">
    <property type="protein sequence ID" value="KAF9069374.1"/>
    <property type="molecule type" value="Genomic_DNA"/>
</dbReference>
<dbReference type="PANTHER" id="PTHR13710">
    <property type="entry name" value="DNA HELICASE RECQ FAMILY MEMBER"/>
    <property type="match status" value="1"/>
</dbReference>
<evidence type="ECO:0000256" key="1">
    <source>
        <dbReference type="ARBA" id="ARBA00005446"/>
    </source>
</evidence>
<comment type="similarity">
    <text evidence="1">Belongs to the helicase family. RecQ subfamily.</text>
</comment>
<comment type="caution">
    <text evidence="3">The sequence shown here is derived from an EMBL/GenBank/DDBJ whole genome shotgun (WGS) entry which is preliminary data.</text>
</comment>